<evidence type="ECO:0000313" key="1">
    <source>
        <dbReference type="EMBL" id="EEU97507.1"/>
    </source>
</evidence>
<gene>
    <name evidence="1" type="ORF">FAEPRAA2165_00934</name>
</gene>
<dbReference type="HOGENOM" id="CLU_3251792_0_0_9"/>
<dbReference type="Proteomes" id="UP000004619">
    <property type="component" value="Unassembled WGS sequence"/>
</dbReference>
<sequence length="42" mass="4503">MFYCITPAGIVKTNLSAKSMRCDLHASEGPGIQIPDTLPGLR</sequence>
<reference evidence="1" key="1">
    <citation type="submission" date="2009-08" db="EMBL/GenBank/DDBJ databases">
        <authorList>
            <person name="Weinstock G."/>
            <person name="Sodergren E."/>
            <person name="Clifton S."/>
            <person name="Fulton L."/>
            <person name="Fulton B."/>
            <person name="Courtney L."/>
            <person name="Fronick C."/>
            <person name="Harrison M."/>
            <person name="Strong C."/>
            <person name="Farmer C."/>
            <person name="Delahaunty K."/>
            <person name="Markovic C."/>
            <person name="Hall O."/>
            <person name="Minx P."/>
            <person name="Tomlinson C."/>
            <person name="Mitreva M."/>
            <person name="Nelson J."/>
            <person name="Hou S."/>
            <person name="Wollam A."/>
            <person name="Pepin K.H."/>
            <person name="Johnson M."/>
            <person name="Bhonagiri V."/>
            <person name="Nash W.E."/>
            <person name="Warren W."/>
            <person name="Chinwalla A."/>
            <person name="Mardis E.R."/>
            <person name="Wilson R.K."/>
        </authorList>
    </citation>
    <scope>NUCLEOTIDE SEQUENCE [LARGE SCALE GENOMIC DNA]</scope>
    <source>
        <strain evidence="1">A2-165</strain>
    </source>
</reference>
<comment type="caution">
    <text evidence="1">The sequence shown here is derived from an EMBL/GenBank/DDBJ whole genome shotgun (WGS) entry which is preliminary data.</text>
</comment>
<protein>
    <submittedName>
        <fullName evidence="1">Uncharacterized protein</fullName>
    </submittedName>
</protein>
<evidence type="ECO:0000313" key="2">
    <source>
        <dbReference type="Proteomes" id="UP000004619"/>
    </source>
</evidence>
<dbReference type="EMBL" id="ACOP02000021">
    <property type="protein sequence ID" value="EEU97507.1"/>
    <property type="molecule type" value="Genomic_DNA"/>
</dbReference>
<proteinExistence type="predicted"/>
<dbReference type="AlphaFoldDB" id="C7H3S3"/>
<name>C7H3S3_FAED2</name>
<accession>C7H3S3</accession>
<dbReference type="STRING" id="411483.FAEPRAA2165_00934"/>
<keyword evidence="2" id="KW-1185">Reference proteome</keyword>
<organism evidence="1 2">
    <name type="scientific">Faecalibacterium duncaniae (strain DSM 17677 / JCM 31915 / A2-165)</name>
    <name type="common">Faecalibacterium prausnitzii</name>
    <dbReference type="NCBI Taxonomy" id="411483"/>
    <lineage>
        <taxon>Bacteria</taxon>
        <taxon>Bacillati</taxon>
        <taxon>Bacillota</taxon>
        <taxon>Clostridia</taxon>
        <taxon>Eubacteriales</taxon>
        <taxon>Oscillospiraceae</taxon>
        <taxon>Faecalibacterium</taxon>
    </lineage>
</organism>